<comment type="function">
    <text evidence="2">Hydrolyzes 3-hydroxyisobutyryl-CoA (HIBYL-CoA), a saline catabolite. Has high activity toward isobutyryl-CoA. Could be an isobutyryl-CoA dehydrogenase that functions in valine catabolism.</text>
</comment>
<evidence type="ECO:0000313" key="4">
    <source>
        <dbReference type="EMBL" id="KAJ9140859.1"/>
    </source>
</evidence>
<protein>
    <recommendedName>
        <fullName evidence="2">3-hydroxyisobutyryl-CoA hydrolase</fullName>
        <shortName evidence="2">HIB-CoA hydrolase</shortName>
        <shortName evidence="2">HIBYL-CoA-H</shortName>
        <ecNumber evidence="2">3.1.2.4</ecNumber>
    </recommendedName>
    <alternativeName>
        <fullName evidence="2">3-hydroxyisobutyryl-coenzyme A hydrolase</fullName>
    </alternativeName>
</protein>
<sequence length="340" mass="38016">MASLGYFKKDLNQISQMLKKFRDFETDSSVKFVILKGNGKAFCAGGDVVSVVDSIITGNWSHGARFYKKQLTLDYLLATYRKPLLPLIDGIVMGGGAGLSMHARLKIVTEKTVFSMPEVFIGLFPDVGASHFLSRLPGHFGEYLGLTGARLNGAEMLACGLATHFVFSQDLPLLENALQTLASSEMTTICEVINKFSKKPNTREDSIYRRLETINKCFCKDSVEEILQALENETKNKAEIWITKAINSMKAASPTSLKISLRSIREGQVQNLKQCLIRDYTISYNIVRATVNHDFFEWEPSKLDLVSNDVVDRCFTGIDDDDWKIPDRLNIVDSGVQFSV</sequence>
<keyword evidence="1 2" id="KW-0378">Hydrolase</keyword>
<name>A0ABQ9KKD9_HEVBR</name>
<comment type="catalytic activity">
    <reaction evidence="2">
        <text>3-hydroxy-2-methylpropanoyl-CoA + H2O = 3-hydroxy-2-methylpropanoate + CoA + H(+)</text>
        <dbReference type="Rhea" id="RHEA:20888"/>
        <dbReference type="ChEBI" id="CHEBI:11805"/>
        <dbReference type="ChEBI" id="CHEBI:15377"/>
        <dbReference type="ChEBI" id="CHEBI:15378"/>
        <dbReference type="ChEBI" id="CHEBI:57287"/>
        <dbReference type="ChEBI" id="CHEBI:57340"/>
        <dbReference type="EC" id="3.1.2.4"/>
    </reaction>
</comment>
<dbReference type="Pfam" id="PF16113">
    <property type="entry name" value="ECH_2"/>
    <property type="match status" value="1"/>
</dbReference>
<reference evidence="4" key="1">
    <citation type="journal article" date="2023" name="Plant Biotechnol. J.">
        <title>Chromosome-level wild Hevea brasiliensis genome provides new tools for genomic-assisted breeding and valuable loci to elevate rubber yield.</title>
        <authorList>
            <person name="Cheng H."/>
            <person name="Song X."/>
            <person name="Hu Y."/>
            <person name="Wu T."/>
            <person name="Yang Q."/>
            <person name="An Z."/>
            <person name="Feng S."/>
            <person name="Deng Z."/>
            <person name="Wu W."/>
            <person name="Zeng X."/>
            <person name="Tu M."/>
            <person name="Wang X."/>
            <person name="Huang H."/>
        </authorList>
    </citation>
    <scope>NUCLEOTIDE SEQUENCE</scope>
    <source>
        <strain evidence="4">MT/VB/25A 57/8</strain>
    </source>
</reference>
<evidence type="ECO:0000256" key="2">
    <source>
        <dbReference type="RuleBase" id="RU369070"/>
    </source>
</evidence>
<dbReference type="PANTHER" id="PTHR43176:SF6">
    <property type="entry name" value="3-HYDROXYISOBUTYRYL-COA HYDROLASE"/>
    <property type="match status" value="1"/>
</dbReference>
<dbReference type="InterPro" id="IPR045004">
    <property type="entry name" value="ECH_dom"/>
</dbReference>
<gene>
    <name evidence="4" type="ORF">P3X46_031454</name>
</gene>
<dbReference type="CDD" id="cd06558">
    <property type="entry name" value="crotonase-like"/>
    <property type="match status" value="1"/>
</dbReference>
<accession>A0ABQ9KKD9</accession>
<dbReference type="InterPro" id="IPR029045">
    <property type="entry name" value="ClpP/crotonase-like_dom_sf"/>
</dbReference>
<evidence type="ECO:0000313" key="5">
    <source>
        <dbReference type="Proteomes" id="UP001174677"/>
    </source>
</evidence>
<evidence type="ECO:0000256" key="1">
    <source>
        <dbReference type="ARBA" id="ARBA00022801"/>
    </source>
</evidence>
<dbReference type="Gene3D" id="3.90.226.10">
    <property type="entry name" value="2-enoyl-CoA Hydratase, Chain A, domain 1"/>
    <property type="match status" value="1"/>
</dbReference>
<dbReference type="SUPFAM" id="SSF52096">
    <property type="entry name" value="ClpP/crotonase"/>
    <property type="match status" value="1"/>
</dbReference>
<dbReference type="Proteomes" id="UP001174677">
    <property type="component" value="Chromosome 17"/>
</dbReference>
<feature type="domain" description="Enoyl-CoA hydratase/isomerase" evidence="3">
    <location>
        <begin position="12"/>
        <end position="297"/>
    </location>
</feature>
<comment type="similarity">
    <text evidence="2">Belongs to the enoyl-CoA hydratase/isomerase family.</text>
</comment>
<dbReference type="InterPro" id="IPR032259">
    <property type="entry name" value="HIBYL-CoA-H"/>
</dbReference>
<keyword evidence="5" id="KW-1185">Reference proteome</keyword>
<comment type="pathway">
    <text evidence="2">Amino-acid degradation; L-valine degradation.</text>
</comment>
<dbReference type="EC" id="3.1.2.4" evidence="2"/>
<dbReference type="NCBIfam" id="NF004127">
    <property type="entry name" value="PRK05617.1"/>
    <property type="match status" value="1"/>
</dbReference>
<dbReference type="PANTHER" id="PTHR43176">
    <property type="entry name" value="3-HYDROXYISOBUTYRYL-COA HYDROLASE-RELATED"/>
    <property type="match status" value="1"/>
</dbReference>
<dbReference type="EMBL" id="JARPOI010000017">
    <property type="protein sequence ID" value="KAJ9140859.1"/>
    <property type="molecule type" value="Genomic_DNA"/>
</dbReference>
<comment type="caution">
    <text evidence="4">The sequence shown here is derived from an EMBL/GenBank/DDBJ whole genome shotgun (WGS) entry which is preliminary data.</text>
</comment>
<organism evidence="4 5">
    <name type="scientific">Hevea brasiliensis</name>
    <name type="common">Para rubber tree</name>
    <name type="synonym">Siphonia brasiliensis</name>
    <dbReference type="NCBI Taxonomy" id="3981"/>
    <lineage>
        <taxon>Eukaryota</taxon>
        <taxon>Viridiplantae</taxon>
        <taxon>Streptophyta</taxon>
        <taxon>Embryophyta</taxon>
        <taxon>Tracheophyta</taxon>
        <taxon>Spermatophyta</taxon>
        <taxon>Magnoliopsida</taxon>
        <taxon>eudicotyledons</taxon>
        <taxon>Gunneridae</taxon>
        <taxon>Pentapetalae</taxon>
        <taxon>rosids</taxon>
        <taxon>fabids</taxon>
        <taxon>Malpighiales</taxon>
        <taxon>Euphorbiaceae</taxon>
        <taxon>Crotonoideae</taxon>
        <taxon>Micrandreae</taxon>
        <taxon>Hevea</taxon>
    </lineage>
</organism>
<evidence type="ECO:0000259" key="3">
    <source>
        <dbReference type="Pfam" id="PF16113"/>
    </source>
</evidence>
<proteinExistence type="inferred from homology"/>